<dbReference type="Pfam" id="PF07963">
    <property type="entry name" value="N_methyl"/>
    <property type="match status" value="1"/>
</dbReference>
<name>A0A645B9G9_9ZZZZ</name>
<sequence length="173" mass="18972">MFQLKNNQKGMTLIELMLAVALTVIIFAGIATLFTHTVQHGWKGNSDRLSHVQNQIDINTVEQVLEKYISVATALSFINEGQIDLTINDPDDSSTTAVPINYSLVVVNHPTNSSMKTINLIRNTAPVSSMQLSSAQFSQISFSLIDTKSVRLTIKKSITSQAQDIILTCGGYK</sequence>
<proteinExistence type="predicted"/>
<organism evidence="2">
    <name type="scientific">bioreactor metagenome</name>
    <dbReference type="NCBI Taxonomy" id="1076179"/>
    <lineage>
        <taxon>unclassified sequences</taxon>
        <taxon>metagenomes</taxon>
        <taxon>ecological metagenomes</taxon>
    </lineage>
</organism>
<evidence type="ECO:0000256" key="1">
    <source>
        <dbReference type="SAM" id="Phobius"/>
    </source>
</evidence>
<accession>A0A645B9G9</accession>
<keyword evidence="1" id="KW-0812">Transmembrane</keyword>
<gene>
    <name evidence="2" type="ORF">SDC9_108149</name>
</gene>
<dbReference type="InterPro" id="IPR012902">
    <property type="entry name" value="N_methyl_site"/>
</dbReference>
<dbReference type="AlphaFoldDB" id="A0A645B9G9"/>
<reference evidence="2" key="1">
    <citation type="submission" date="2019-08" db="EMBL/GenBank/DDBJ databases">
        <authorList>
            <person name="Kucharzyk K."/>
            <person name="Murdoch R.W."/>
            <person name="Higgins S."/>
            <person name="Loffler F."/>
        </authorList>
    </citation>
    <scope>NUCLEOTIDE SEQUENCE</scope>
</reference>
<dbReference type="NCBIfam" id="TIGR02532">
    <property type="entry name" value="IV_pilin_GFxxxE"/>
    <property type="match status" value="1"/>
</dbReference>
<protein>
    <recommendedName>
        <fullName evidence="3">Prepilin-type N-terminal cleavage/methylation domain-containing protein</fullName>
    </recommendedName>
</protein>
<dbReference type="PROSITE" id="PS00409">
    <property type="entry name" value="PROKAR_NTER_METHYL"/>
    <property type="match status" value="1"/>
</dbReference>
<feature type="transmembrane region" description="Helical" evidence="1">
    <location>
        <begin position="12"/>
        <end position="34"/>
    </location>
</feature>
<comment type="caution">
    <text evidence="2">The sequence shown here is derived from an EMBL/GenBank/DDBJ whole genome shotgun (WGS) entry which is preliminary data.</text>
</comment>
<dbReference type="EMBL" id="VSSQ01018262">
    <property type="protein sequence ID" value="MPM61291.1"/>
    <property type="molecule type" value="Genomic_DNA"/>
</dbReference>
<evidence type="ECO:0000313" key="2">
    <source>
        <dbReference type="EMBL" id="MPM61291.1"/>
    </source>
</evidence>
<keyword evidence="1" id="KW-1133">Transmembrane helix</keyword>
<keyword evidence="1" id="KW-0472">Membrane</keyword>
<evidence type="ECO:0008006" key="3">
    <source>
        <dbReference type="Google" id="ProtNLM"/>
    </source>
</evidence>